<feature type="compositionally biased region" description="Polar residues" evidence="1">
    <location>
        <begin position="23"/>
        <end position="32"/>
    </location>
</feature>
<name>A0ABD1XD34_9LAMI</name>
<proteinExistence type="predicted"/>
<feature type="compositionally biased region" description="Basic and acidic residues" evidence="1">
    <location>
        <begin position="71"/>
        <end position="104"/>
    </location>
</feature>
<comment type="caution">
    <text evidence="2">The sequence shown here is derived from an EMBL/GenBank/DDBJ whole genome shotgun (WGS) entry which is preliminary data.</text>
</comment>
<gene>
    <name evidence="2" type="ORF">Fot_04451</name>
</gene>
<dbReference type="EMBL" id="JBFOLJ010000001">
    <property type="protein sequence ID" value="KAL2559712.1"/>
    <property type="molecule type" value="Genomic_DNA"/>
</dbReference>
<feature type="region of interest" description="Disordered" evidence="1">
    <location>
        <begin position="1"/>
        <end position="104"/>
    </location>
</feature>
<reference evidence="3" key="1">
    <citation type="submission" date="2024-07" db="EMBL/GenBank/DDBJ databases">
        <title>Two chromosome-level genome assemblies of Korean endemic species Abeliophyllum distichum and Forsythia ovata (Oleaceae).</title>
        <authorList>
            <person name="Jang H."/>
        </authorList>
    </citation>
    <scope>NUCLEOTIDE SEQUENCE [LARGE SCALE GENOMIC DNA]</scope>
</reference>
<evidence type="ECO:0000313" key="3">
    <source>
        <dbReference type="Proteomes" id="UP001604277"/>
    </source>
</evidence>
<dbReference type="Proteomes" id="UP001604277">
    <property type="component" value="Unassembled WGS sequence"/>
</dbReference>
<sequence>MKQKQSQNNKQNGMDLRNILSRPAQSSTNSLVTREHMSKPKDTGLQYPELRGSRQHIQEPKDGRQLTSVTRDSRQHALEARVHRMPDPREHRVLEDREVKHWHA</sequence>
<feature type="compositionally biased region" description="Low complexity" evidence="1">
    <location>
        <begin position="1"/>
        <end position="12"/>
    </location>
</feature>
<keyword evidence="3" id="KW-1185">Reference proteome</keyword>
<feature type="compositionally biased region" description="Basic and acidic residues" evidence="1">
    <location>
        <begin position="33"/>
        <end position="42"/>
    </location>
</feature>
<evidence type="ECO:0000313" key="2">
    <source>
        <dbReference type="EMBL" id="KAL2559712.1"/>
    </source>
</evidence>
<dbReference type="AlphaFoldDB" id="A0ABD1XD34"/>
<evidence type="ECO:0000256" key="1">
    <source>
        <dbReference type="SAM" id="MobiDB-lite"/>
    </source>
</evidence>
<accession>A0ABD1XD34</accession>
<protein>
    <submittedName>
        <fullName evidence="2">Uncharacterized protein</fullName>
    </submittedName>
</protein>
<organism evidence="2 3">
    <name type="scientific">Forsythia ovata</name>
    <dbReference type="NCBI Taxonomy" id="205694"/>
    <lineage>
        <taxon>Eukaryota</taxon>
        <taxon>Viridiplantae</taxon>
        <taxon>Streptophyta</taxon>
        <taxon>Embryophyta</taxon>
        <taxon>Tracheophyta</taxon>
        <taxon>Spermatophyta</taxon>
        <taxon>Magnoliopsida</taxon>
        <taxon>eudicotyledons</taxon>
        <taxon>Gunneridae</taxon>
        <taxon>Pentapetalae</taxon>
        <taxon>asterids</taxon>
        <taxon>lamiids</taxon>
        <taxon>Lamiales</taxon>
        <taxon>Oleaceae</taxon>
        <taxon>Forsythieae</taxon>
        <taxon>Forsythia</taxon>
    </lineage>
</organism>